<keyword evidence="2" id="KW-1185">Reference proteome</keyword>
<dbReference type="SUPFAM" id="SSF56784">
    <property type="entry name" value="HAD-like"/>
    <property type="match status" value="1"/>
</dbReference>
<gene>
    <name evidence="1" type="ORF">BB560_003134</name>
</gene>
<dbReference type="PANTHER" id="PTHR43885:SF1">
    <property type="entry name" value="SUPERFAMILY HYDROLASE, PUTATIVE (AFU_ORTHOLOGUE AFUA_4G13290)-RELATED"/>
    <property type="match status" value="1"/>
</dbReference>
<protein>
    <recommendedName>
        <fullName evidence="3">HAD family hydrolase</fullName>
    </recommendedName>
</protein>
<dbReference type="GO" id="GO:0016791">
    <property type="term" value="F:phosphatase activity"/>
    <property type="evidence" value="ECO:0007669"/>
    <property type="project" value="UniProtKB-ARBA"/>
</dbReference>
<dbReference type="NCBIfam" id="TIGR01549">
    <property type="entry name" value="HAD-SF-IA-v1"/>
    <property type="match status" value="1"/>
</dbReference>
<dbReference type="InterPro" id="IPR041492">
    <property type="entry name" value="HAD_2"/>
</dbReference>
<dbReference type="CDD" id="cd01427">
    <property type="entry name" value="HAD_like"/>
    <property type="match status" value="1"/>
</dbReference>
<feature type="non-terminal residue" evidence="1">
    <location>
        <position position="1"/>
    </location>
</feature>
<dbReference type="EMBL" id="MBFS01000472">
    <property type="protein sequence ID" value="PVV02414.1"/>
    <property type="molecule type" value="Genomic_DNA"/>
</dbReference>
<dbReference type="Pfam" id="PF13419">
    <property type="entry name" value="HAD_2"/>
    <property type="match status" value="1"/>
</dbReference>
<dbReference type="OrthoDB" id="426235at2759"/>
<reference evidence="1 2" key="1">
    <citation type="journal article" date="2018" name="MBio">
        <title>Comparative Genomics Reveals the Core Gene Toolbox for the Fungus-Insect Symbiosis.</title>
        <authorList>
            <person name="Wang Y."/>
            <person name="Stata M."/>
            <person name="Wang W."/>
            <person name="Stajich J.E."/>
            <person name="White M.M."/>
            <person name="Moncalvo J.M."/>
        </authorList>
    </citation>
    <scope>NUCLEOTIDE SEQUENCE [LARGE SCALE GENOMIC DNA]</scope>
    <source>
        <strain evidence="1 2">SC-DP-2</strain>
    </source>
</reference>
<dbReference type="PANTHER" id="PTHR43885">
    <property type="entry name" value="HALOACID DEHALOGENASE-LIKE HYDROLASE"/>
    <property type="match status" value="1"/>
</dbReference>
<dbReference type="Gene3D" id="3.40.50.1000">
    <property type="entry name" value="HAD superfamily/HAD-like"/>
    <property type="match status" value="1"/>
</dbReference>
<dbReference type="NCBIfam" id="TIGR01509">
    <property type="entry name" value="HAD-SF-IA-v3"/>
    <property type="match status" value="1"/>
</dbReference>
<dbReference type="STRING" id="133381.A0A2T9ZCT8"/>
<dbReference type="AlphaFoldDB" id="A0A2T9ZCT8"/>
<name>A0A2T9ZCT8_9FUNG</name>
<dbReference type="InterPro" id="IPR006439">
    <property type="entry name" value="HAD-SF_hydro_IA"/>
</dbReference>
<dbReference type="Proteomes" id="UP000245609">
    <property type="component" value="Unassembled WGS sequence"/>
</dbReference>
<accession>A0A2T9ZCT8</accession>
<comment type="caution">
    <text evidence="1">The sequence shown here is derived from an EMBL/GenBank/DDBJ whole genome shotgun (WGS) entry which is preliminary data.</text>
</comment>
<evidence type="ECO:0008006" key="3">
    <source>
        <dbReference type="Google" id="ProtNLM"/>
    </source>
</evidence>
<organism evidence="1 2">
    <name type="scientific">Smittium megazygosporum</name>
    <dbReference type="NCBI Taxonomy" id="133381"/>
    <lineage>
        <taxon>Eukaryota</taxon>
        <taxon>Fungi</taxon>
        <taxon>Fungi incertae sedis</taxon>
        <taxon>Zoopagomycota</taxon>
        <taxon>Kickxellomycotina</taxon>
        <taxon>Harpellomycetes</taxon>
        <taxon>Harpellales</taxon>
        <taxon>Legeriomycetaceae</taxon>
        <taxon>Smittium</taxon>
    </lineage>
</organism>
<dbReference type="InterPro" id="IPR023214">
    <property type="entry name" value="HAD_sf"/>
</dbReference>
<evidence type="ECO:0000313" key="1">
    <source>
        <dbReference type="EMBL" id="PVV02414.1"/>
    </source>
</evidence>
<sequence>KYLEKLDEEFNPPSKMGLLQYVNTFDEEAKKKAYERIQEVEHEAKQEMELQPGIITLNSSETVNHMIHDVIPKSLDGKKVLFDHVLTRDFGSIKPDPKPLFYIAEQLNIHPSQLVMVGDTLNDIECGRNAGSITVLLKGEHNDKAIDDAHFVVSQLDHIIELLNPDEP</sequence>
<proteinExistence type="predicted"/>
<dbReference type="Gene3D" id="1.10.260.80">
    <property type="match status" value="1"/>
</dbReference>
<evidence type="ECO:0000313" key="2">
    <source>
        <dbReference type="Proteomes" id="UP000245609"/>
    </source>
</evidence>
<dbReference type="InterPro" id="IPR036412">
    <property type="entry name" value="HAD-like_sf"/>
</dbReference>